<organism evidence="1 2">
    <name type="scientific">Roseibium hamelinense</name>
    <dbReference type="NCBI Taxonomy" id="150831"/>
    <lineage>
        <taxon>Bacteria</taxon>
        <taxon>Pseudomonadati</taxon>
        <taxon>Pseudomonadota</taxon>
        <taxon>Alphaproteobacteria</taxon>
        <taxon>Hyphomicrobiales</taxon>
        <taxon>Stappiaceae</taxon>
        <taxon>Roseibium</taxon>
    </lineage>
</organism>
<keyword evidence="2" id="KW-1185">Reference proteome</keyword>
<proteinExistence type="predicted"/>
<dbReference type="AlphaFoldDB" id="A0A562SN80"/>
<gene>
    <name evidence="1" type="ORF">JM93_03291</name>
</gene>
<sequence length="84" mass="9027">MPEPRSSATLRALADLADLSATQLQEGRSVEEVIDVLRKAAAAVRVVVSTENKADLRADSVADVDFDPVVIDNDDIPEYEKSSA</sequence>
<comment type="caution">
    <text evidence="1">The sequence shown here is derived from an EMBL/GenBank/DDBJ whole genome shotgun (WGS) entry which is preliminary data.</text>
</comment>
<evidence type="ECO:0000313" key="2">
    <source>
        <dbReference type="Proteomes" id="UP000320593"/>
    </source>
</evidence>
<accession>A0A562SN80</accession>
<name>A0A562SN80_9HYPH</name>
<dbReference type="EMBL" id="VLLF01000008">
    <property type="protein sequence ID" value="TWI82777.1"/>
    <property type="molecule type" value="Genomic_DNA"/>
</dbReference>
<evidence type="ECO:0000313" key="1">
    <source>
        <dbReference type="EMBL" id="TWI82777.1"/>
    </source>
</evidence>
<dbReference type="RefSeq" id="WP_145345471.1">
    <property type="nucleotide sequence ID" value="NZ_SMLY01000078.1"/>
</dbReference>
<protein>
    <submittedName>
        <fullName evidence="1">Uncharacterized protein</fullName>
    </submittedName>
</protein>
<dbReference type="Proteomes" id="UP000320593">
    <property type="component" value="Unassembled WGS sequence"/>
</dbReference>
<reference evidence="1 2" key="1">
    <citation type="submission" date="2019-07" db="EMBL/GenBank/DDBJ databases">
        <title>Genomic Encyclopedia of Archaeal and Bacterial Type Strains, Phase II (KMG-II): from individual species to whole genera.</title>
        <authorList>
            <person name="Goeker M."/>
        </authorList>
    </citation>
    <scope>NUCLEOTIDE SEQUENCE [LARGE SCALE GENOMIC DNA]</scope>
    <source>
        <strain evidence="1 2">ATCC BAA-252</strain>
    </source>
</reference>